<evidence type="ECO:0000259" key="2">
    <source>
        <dbReference type="Pfam" id="PF23547"/>
    </source>
</evidence>
<dbReference type="Proteomes" id="UP000636709">
    <property type="component" value="Unassembled WGS sequence"/>
</dbReference>
<dbReference type="Pfam" id="PF23547">
    <property type="entry name" value="Zn_ribbon_FGT1_1"/>
    <property type="match status" value="1"/>
</dbReference>
<proteinExistence type="predicted"/>
<feature type="domain" description="FORGETTER1 second zinc ribbon" evidence="3">
    <location>
        <begin position="180"/>
        <end position="213"/>
    </location>
</feature>
<evidence type="ECO:0000256" key="1">
    <source>
        <dbReference type="SAM" id="MobiDB-lite"/>
    </source>
</evidence>
<comment type="caution">
    <text evidence="4">The sequence shown here is derived from an EMBL/GenBank/DDBJ whole genome shotgun (WGS) entry which is preliminary data.</text>
</comment>
<feature type="region of interest" description="Disordered" evidence="1">
    <location>
        <begin position="412"/>
        <end position="437"/>
    </location>
</feature>
<keyword evidence="5" id="KW-1185">Reference proteome</keyword>
<feature type="region of interest" description="Disordered" evidence="1">
    <location>
        <begin position="717"/>
        <end position="756"/>
    </location>
</feature>
<accession>A0A835BD74</accession>
<evidence type="ECO:0000313" key="5">
    <source>
        <dbReference type="Proteomes" id="UP000636709"/>
    </source>
</evidence>
<feature type="domain" description="FORGETTER1 first zinc ribbon" evidence="2">
    <location>
        <begin position="106"/>
        <end position="140"/>
    </location>
</feature>
<dbReference type="InterPro" id="IPR057024">
    <property type="entry name" value="Znr_FGT1_1"/>
</dbReference>
<dbReference type="PANTHER" id="PTHR33144:SF46">
    <property type="entry name" value="OS04G0610000 PROTEIN"/>
    <property type="match status" value="1"/>
</dbReference>
<feature type="compositionally biased region" description="Polar residues" evidence="1">
    <location>
        <begin position="502"/>
        <end position="511"/>
    </location>
</feature>
<dbReference type="AlphaFoldDB" id="A0A835BD74"/>
<evidence type="ECO:0000259" key="3">
    <source>
        <dbReference type="Pfam" id="PF23548"/>
    </source>
</evidence>
<gene>
    <name evidence="4" type="ORF">HU200_040914</name>
</gene>
<dbReference type="EMBL" id="JACEFO010001972">
    <property type="protein sequence ID" value="KAF8690552.1"/>
    <property type="molecule type" value="Genomic_DNA"/>
</dbReference>
<feature type="compositionally biased region" description="Polar residues" evidence="1">
    <location>
        <begin position="518"/>
        <end position="529"/>
    </location>
</feature>
<protein>
    <submittedName>
        <fullName evidence="4">Uncharacterized protein</fullName>
    </submittedName>
</protein>
<evidence type="ECO:0000313" key="4">
    <source>
        <dbReference type="EMBL" id="KAF8690552.1"/>
    </source>
</evidence>
<reference evidence="4" key="1">
    <citation type="submission" date="2020-07" db="EMBL/GenBank/DDBJ databases">
        <title>Genome sequence and genetic diversity analysis of an under-domesticated orphan crop, white fonio (Digitaria exilis).</title>
        <authorList>
            <person name="Bennetzen J.L."/>
            <person name="Chen S."/>
            <person name="Ma X."/>
            <person name="Wang X."/>
            <person name="Yssel A.E.J."/>
            <person name="Chaluvadi S.R."/>
            <person name="Johnson M."/>
            <person name="Gangashetty P."/>
            <person name="Hamidou F."/>
            <person name="Sanogo M.D."/>
            <person name="Zwaenepoel A."/>
            <person name="Wallace J."/>
            <person name="Van De Peer Y."/>
            <person name="Van Deynze A."/>
        </authorList>
    </citation>
    <scope>NUCLEOTIDE SEQUENCE</scope>
    <source>
        <tissue evidence="4">Leaves</tissue>
    </source>
</reference>
<name>A0A835BD74_9POAL</name>
<feature type="region of interest" description="Disordered" evidence="1">
    <location>
        <begin position="1"/>
        <end position="38"/>
    </location>
</feature>
<feature type="region of interest" description="Disordered" evidence="1">
    <location>
        <begin position="138"/>
        <end position="158"/>
    </location>
</feature>
<dbReference type="InterPro" id="IPR057025">
    <property type="entry name" value="Znr_FGT1_2"/>
</dbReference>
<dbReference type="Pfam" id="PF23548">
    <property type="entry name" value="Zn_ribbon_FGT1_2"/>
    <property type="match status" value="1"/>
</dbReference>
<organism evidence="4 5">
    <name type="scientific">Digitaria exilis</name>
    <dbReference type="NCBI Taxonomy" id="1010633"/>
    <lineage>
        <taxon>Eukaryota</taxon>
        <taxon>Viridiplantae</taxon>
        <taxon>Streptophyta</taxon>
        <taxon>Embryophyta</taxon>
        <taxon>Tracheophyta</taxon>
        <taxon>Spermatophyta</taxon>
        <taxon>Magnoliopsida</taxon>
        <taxon>Liliopsida</taxon>
        <taxon>Poales</taxon>
        <taxon>Poaceae</taxon>
        <taxon>PACMAD clade</taxon>
        <taxon>Panicoideae</taxon>
        <taxon>Panicodae</taxon>
        <taxon>Paniceae</taxon>
        <taxon>Anthephorinae</taxon>
        <taxon>Digitaria</taxon>
    </lineage>
</organism>
<dbReference type="PANTHER" id="PTHR33144">
    <property type="entry name" value="OS10G0409366 PROTEIN-RELATED"/>
    <property type="match status" value="1"/>
</dbReference>
<sequence>MVRDGDGREERLPDEEEKGGTATNEKGGGGGGRKKKGPIVGPRIIKGYICKGLRSESYVLSNVSNIKISLCRRSESRELNPIHLARSPRPRMASPPASAAGEGDFLEVRCAGCGETLEVERGLTEFACPDCATAQALPPELMPQPPPPRRRRALPLPPAPSPAAAAARCHLASAPSAGAARLPCGACGAMLAVPPGLARCGCPVCGAELAVDPARLRKYLLATSTAPLVPVSLPPVFRALEGRQDYPNSDLPVGHIREHPNNHQLGHLERSQARRQHTQALLEFTDADSDDADTEMSNGITEMPCHKNRFAVASRAVGAKRRHLETLNHVMDQAHVQQSDNSVLAEHPSTHRVHVEEVQNESVDHAVHRLVGNIELIKEKNAVRHTNHPIVTTIGCKSVIAEKRQVRTINQITQDEPGETMPSKPLSPIEHDPEHSNDNIHVEQDEAEISQLTARLVHKSTKRNLKSPNEGFEHRRSKRLAKQSGATSYIETPENESEENEAVSQSRTVSDSLDIDRTSNGISSSSLPQHNMPYRGSNEAGNLHATTQSASIPDISDPESFARYYSKTCPLEVRRVLERNPNLWPGGKEKRKCGGRGPNLCLKVWTMPEGVRIRVSFNDLGQPIGDEARTLSNFLGQIARDGTLAPLTYTDWRFFPEKNKQAMMCLVNLKFILPPIGQIWLQAFDAKLLKNNILALYILELDQRVWRGYTRKRQKRPSVLEPNLKDTSTLTRTRKDGKCRPVPTKDVSEKVITPDQ</sequence>
<dbReference type="OrthoDB" id="772075at2759"/>
<feature type="compositionally biased region" description="Basic and acidic residues" evidence="1">
    <location>
        <begin position="1"/>
        <end position="11"/>
    </location>
</feature>
<feature type="region of interest" description="Disordered" evidence="1">
    <location>
        <begin position="459"/>
        <end position="541"/>
    </location>
</feature>